<evidence type="ECO:0000256" key="8">
    <source>
        <dbReference type="ARBA" id="ARBA00043025"/>
    </source>
</evidence>
<reference evidence="13" key="1">
    <citation type="submission" date="2022-11" db="UniProtKB">
        <authorList>
            <consortium name="EnsemblMetazoa"/>
        </authorList>
    </citation>
    <scope>IDENTIFICATION</scope>
</reference>
<comment type="catalytic activity">
    <reaction evidence="10">
        <text>D-xylose + NADP(+) = D-xylono-1,5-lactone + NADPH + H(+)</text>
        <dbReference type="Rhea" id="RHEA:22000"/>
        <dbReference type="ChEBI" id="CHEBI:15378"/>
        <dbReference type="ChEBI" id="CHEBI:15867"/>
        <dbReference type="ChEBI" id="CHEBI:53455"/>
        <dbReference type="ChEBI" id="CHEBI:57783"/>
        <dbReference type="ChEBI" id="CHEBI:58349"/>
        <dbReference type="EC" id="1.1.1.179"/>
    </reaction>
</comment>
<evidence type="ECO:0000256" key="4">
    <source>
        <dbReference type="ARBA" id="ARBA00038984"/>
    </source>
</evidence>
<evidence type="ECO:0000256" key="7">
    <source>
        <dbReference type="ARBA" id="ARBA00042988"/>
    </source>
</evidence>
<evidence type="ECO:0000313" key="13">
    <source>
        <dbReference type="EnsemblMetazoa" id="XP_038073406.1"/>
    </source>
</evidence>
<dbReference type="GO" id="GO:0000166">
    <property type="term" value="F:nucleotide binding"/>
    <property type="evidence" value="ECO:0007669"/>
    <property type="project" value="InterPro"/>
</dbReference>
<dbReference type="Pfam" id="PF22725">
    <property type="entry name" value="GFO_IDH_MocA_C3"/>
    <property type="match status" value="1"/>
</dbReference>
<dbReference type="OMA" id="AHETGKY"/>
<dbReference type="AlphaFoldDB" id="A0A914BBI2"/>
<dbReference type="Pfam" id="PF01408">
    <property type="entry name" value="GFO_IDH_MocA"/>
    <property type="match status" value="1"/>
</dbReference>
<feature type="domain" description="GFO/IDH/MocA-like oxidoreductase" evidence="12">
    <location>
        <begin position="134"/>
        <end position="246"/>
    </location>
</feature>
<dbReference type="OrthoDB" id="2129491at2759"/>
<keyword evidence="2" id="KW-0560">Oxidoreductase</keyword>
<organism evidence="13 14">
    <name type="scientific">Patiria miniata</name>
    <name type="common">Bat star</name>
    <name type="synonym">Asterina miniata</name>
    <dbReference type="NCBI Taxonomy" id="46514"/>
    <lineage>
        <taxon>Eukaryota</taxon>
        <taxon>Metazoa</taxon>
        <taxon>Echinodermata</taxon>
        <taxon>Eleutherozoa</taxon>
        <taxon>Asterozoa</taxon>
        <taxon>Asteroidea</taxon>
        <taxon>Valvatacea</taxon>
        <taxon>Valvatida</taxon>
        <taxon>Asterinidae</taxon>
        <taxon>Patiria</taxon>
    </lineage>
</organism>
<dbReference type="GO" id="GO:0047115">
    <property type="term" value="F:trans-1,2-dihydrobenzene-1,2-diol dehydrogenase activity"/>
    <property type="evidence" value="ECO:0007669"/>
    <property type="project" value="UniProtKB-EC"/>
</dbReference>
<evidence type="ECO:0000259" key="12">
    <source>
        <dbReference type="Pfam" id="PF22725"/>
    </source>
</evidence>
<evidence type="ECO:0000256" key="5">
    <source>
        <dbReference type="ARBA" id="ARBA00040603"/>
    </source>
</evidence>
<keyword evidence="14" id="KW-1185">Reference proteome</keyword>
<comment type="catalytic activity">
    <reaction evidence="9">
        <text>(1R,2R)-1,2-dihydrobenzene-1,2-diol + NADP(+) = catechol + NADPH + H(+)</text>
        <dbReference type="Rhea" id="RHEA:16729"/>
        <dbReference type="ChEBI" id="CHEBI:10702"/>
        <dbReference type="ChEBI" id="CHEBI:15378"/>
        <dbReference type="ChEBI" id="CHEBI:18135"/>
        <dbReference type="ChEBI" id="CHEBI:57783"/>
        <dbReference type="ChEBI" id="CHEBI:58349"/>
        <dbReference type="EC" id="1.3.1.20"/>
    </reaction>
</comment>
<sequence length="342" mass="37104">MRLRWGICTAGHISNDFVVALSTLPSEDHTVAAVAARSEEKAKHFADKHKIPVAYGGYEALAADGSVDIVYIGALNHVHLPLCKLFLGKGKNVLCEKPLGLNRREVQEMIDLAKEKNVFFMEGWWSRFFPATVKLREILAAGLIGDVKVFNASFGLPISSVERIANKDVGGGGLLDLGIYPVQEALMVFGEAPLSCKTTGTLTDSGVDETTATTLLFPNKAVATLSTSTVVKLPNEAEIRGTKGQIKVPCPFWCPTKLEVTTSIGEADLKTELYEFPLPKADNSFLHVNSAGFRYEAECVRQCLMKGLKECPTACLEESLQAAEILGSARRDVGYKIPADDL</sequence>
<evidence type="ECO:0000256" key="10">
    <source>
        <dbReference type="ARBA" id="ARBA00049233"/>
    </source>
</evidence>
<evidence type="ECO:0000313" key="14">
    <source>
        <dbReference type="Proteomes" id="UP000887568"/>
    </source>
</evidence>
<dbReference type="InterPro" id="IPR000683">
    <property type="entry name" value="Gfo/Idh/MocA-like_OxRdtase_N"/>
</dbReference>
<dbReference type="InterPro" id="IPR050984">
    <property type="entry name" value="Gfo/Idh/MocA_domain"/>
</dbReference>
<evidence type="ECO:0000256" key="6">
    <source>
        <dbReference type="ARBA" id="ARBA00042926"/>
    </source>
</evidence>
<dbReference type="EC" id="1.1.1.179" evidence="4"/>
<feature type="domain" description="Gfo/Idh/MocA-like oxidoreductase N-terminal" evidence="11">
    <location>
        <begin position="3"/>
        <end position="122"/>
    </location>
</feature>
<evidence type="ECO:0000256" key="9">
    <source>
        <dbReference type="ARBA" id="ARBA00047423"/>
    </source>
</evidence>
<dbReference type="EnsemblMetazoa" id="XM_038217478.1">
    <property type="protein sequence ID" value="XP_038073406.1"/>
    <property type="gene ID" value="LOC119741644"/>
</dbReference>
<dbReference type="Gene3D" id="3.30.360.10">
    <property type="entry name" value="Dihydrodipicolinate Reductase, domain 2"/>
    <property type="match status" value="1"/>
</dbReference>
<dbReference type="PANTHER" id="PTHR22604:SF105">
    <property type="entry name" value="TRANS-1,2-DIHYDROBENZENE-1,2-DIOL DEHYDROGENASE"/>
    <property type="match status" value="1"/>
</dbReference>
<dbReference type="RefSeq" id="XP_038073406.1">
    <property type="nucleotide sequence ID" value="XM_038217478.1"/>
</dbReference>
<dbReference type="InterPro" id="IPR036291">
    <property type="entry name" value="NAD(P)-bd_dom_sf"/>
</dbReference>
<dbReference type="PANTHER" id="PTHR22604">
    <property type="entry name" value="OXIDOREDUCTASES"/>
    <property type="match status" value="1"/>
</dbReference>
<accession>A0A914BBI2</accession>
<evidence type="ECO:0000256" key="1">
    <source>
        <dbReference type="ARBA" id="ARBA00010928"/>
    </source>
</evidence>
<dbReference type="SUPFAM" id="SSF51735">
    <property type="entry name" value="NAD(P)-binding Rossmann-fold domains"/>
    <property type="match status" value="1"/>
</dbReference>
<proteinExistence type="inferred from homology"/>
<protein>
    <recommendedName>
        <fullName evidence="5">Trans-1,2-dihydrobenzene-1,2-diol dehydrogenase</fullName>
        <ecNumber evidence="4">1.1.1.179</ecNumber>
        <ecNumber evidence="3">1.3.1.20</ecNumber>
    </recommendedName>
    <alternativeName>
        <fullName evidence="8">D-xylose 1-dehydrogenase</fullName>
    </alternativeName>
    <alternativeName>
        <fullName evidence="7">D-xylose-NADP dehydrogenase</fullName>
    </alternativeName>
    <alternativeName>
        <fullName evidence="6">Dimeric dihydrodiol dehydrogenase</fullName>
    </alternativeName>
</protein>
<evidence type="ECO:0000256" key="2">
    <source>
        <dbReference type="ARBA" id="ARBA00023002"/>
    </source>
</evidence>
<dbReference type="GO" id="GO:0047837">
    <property type="term" value="F:D-xylose 1-dehydrogenase (NADP+) activity"/>
    <property type="evidence" value="ECO:0007669"/>
    <property type="project" value="UniProtKB-EC"/>
</dbReference>
<evidence type="ECO:0000256" key="3">
    <source>
        <dbReference type="ARBA" id="ARBA00038853"/>
    </source>
</evidence>
<dbReference type="GeneID" id="119741644"/>
<dbReference type="Proteomes" id="UP000887568">
    <property type="component" value="Unplaced"/>
</dbReference>
<evidence type="ECO:0000259" key="11">
    <source>
        <dbReference type="Pfam" id="PF01408"/>
    </source>
</evidence>
<comment type="similarity">
    <text evidence="1">Belongs to the Gfo/Idh/MocA family.</text>
</comment>
<dbReference type="InterPro" id="IPR055170">
    <property type="entry name" value="GFO_IDH_MocA-like_dom"/>
</dbReference>
<dbReference type="SUPFAM" id="SSF55347">
    <property type="entry name" value="Glyceraldehyde-3-phosphate dehydrogenase-like, C-terminal domain"/>
    <property type="match status" value="1"/>
</dbReference>
<dbReference type="EC" id="1.3.1.20" evidence="3"/>
<dbReference type="Gene3D" id="3.40.50.720">
    <property type="entry name" value="NAD(P)-binding Rossmann-like Domain"/>
    <property type="match status" value="1"/>
</dbReference>
<name>A0A914BBI2_PATMI</name>